<dbReference type="RefSeq" id="WP_107518137.1">
    <property type="nucleotide sequence ID" value="NZ_JAMBPY010000008.1"/>
</dbReference>
<evidence type="ECO:0000313" key="3">
    <source>
        <dbReference type="Proteomes" id="UP001152422"/>
    </source>
</evidence>
<name>A0A9X4L6K5_9STAP</name>
<evidence type="ECO:0000313" key="2">
    <source>
        <dbReference type="EMBL" id="MDG0847043.1"/>
    </source>
</evidence>
<dbReference type="Proteomes" id="UP001152422">
    <property type="component" value="Unassembled WGS sequence"/>
</dbReference>
<evidence type="ECO:0008006" key="4">
    <source>
        <dbReference type="Google" id="ProtNLM"/>
    </source>
</evidence>
<feature type="compositionally biased region" description="Polar residues" evidence="1">
    <location>
        <begin position="24"/>
        <end position="38"/>
    </location>
</feature>
<sequence>MAIDREHAQKIKESKEQSQQELQNMQSAEVPQTPQTEMMNKVNIPKKAPIEKKKNFTFSLLPSVRANIEKMAKENNYKSSSELLNTLFKE</sequence>
<keyword evidence="3" id="KW-1185">Reference proteome</keyword>
<organism evidence="2 3">
    <name type="scientific">Staphylococcus equorum</name>
    <dbReference type="NCBI Taxonomy" id="246432"/>
    <lineage>
        <taxon>Bacteria</taxon>
        <taxon>Bacillati</taxon>
        <taxon>Bacillota</taxon>
        <taxon>Bacilli</taxon>
        <taxon>Bacillales</taxon>
        <taxon>Staphylococcaceae</taxon>
        <taxon>Staphylococcus</taxon>
    </lineage>
</organism>
<evidence type="ECO:0000256" key="1">
    <source>
        <dbReference type="SAM" id="MobiDB-lite"/>
    </source>
</evidence>
<reference evidence="2" key="1">
    <citation type="submission" date="2022-05" db="EMBL/GenBank/DDBJ databases">
        <title>Comparative genomics of Staphylococcus equorum isolates.</title>
        <authorList>
            <person name="Luelf R.H."/>
        </authorList>
    </citation>
    <scope>NUCLEOTIDE SEQUENCE</scope>
    <source>
        <strain evidence="2">TMW 2.2497</strain>
    </source>
</reference>
<feature type="compositionally biased region" description="Basic and acidic residues" evidence="1">
    <location>
        <begin position="1"/>
        <end position="18"/>
    </location>
</feature>
<proteinExistence type="predicted"/>
<gene>
    <name evidence="2" type="ORF">M4L89_12470</name>
</gene>
<dbReference type="AlphaFoldDB" id="A0A9X4L6K5"/>
<protein>
    <recommendedName>
        <fullName evidence="4">CopG family transcriptional regulator</fullName>
    </recommendedName>
</protein>
<accession>A0A9X4L6K5</accession>
<feature type="region of interest" description="Disordered" evidence="1">
    <location>
        <begin position="1"/>
        <end position="39"/>
    </location>
</feature>
<dbReference type="EMBL" id="JAMBQA010000008">
    <property type="protein sequence ID" value="MDG0847043.1"/>
    <property type="molecule type" value="Genomic_DNA"/>
</dbReference>
<comment type="caution">
    <text evidence="2">The sequence shown here is derived from an EMBL/GenBank/DDBJ whole genome shotgun (WGS) entry which is preliminary data.</text>
</comment>